<dbReference type="Proteomes" id="UP000315400">
    <property type="component" value="Unassembled WGS sequence"/>
</dbReference>
<dbReference type="Gene3D" id="3.30.2320.10">
    <property type="entry name" value="hypothetical protein PF0899 domain"/>
    <property type="match status" value="1"/>
</dbReference>
<dbReference type="SUPFAM" id="SSF56563">
    <property type="entry name" value="Major capsid protein gp5"/>
    <property type="match status" value="1"/>
</dbReference>
<name>A0A540V0V3_9GAMM</name>
<dbReference type="AlphaFoldDB" id="A0A540V0V3"/>
<dbReference type="Gene3D" id="3.30.2400.10">
    <property type="entry name" value="Major capsid protein gp5"/>
    <property type="match status" value="1"/>
</dbReference>
<reference evidence="3 4" key="1">
    <citation type="submission" date="2019-06" db="EMBL/GenBank/DDBJ databases">
        <title>Metagenome assembled Genome of Spiribacter salinus SL48-SHIP from the microbial mat of Salt Lake 48 (Novosibirsk region, Russia).</title>
        <authorList>
            <person name="Shipova A."/>
            <person name="Rozanov A.S."/>
            <person name="Bryanskaya A.V."/>
            <person name="Peltek S.E."/>
        </authorList>
    </citation>
    <scope>NUCLEOTIDE SEQUENCE [LARGE SCALE GENOMIC DNA]</scope>
    <source>
        <strain evidence="3">SL48-SHIP-2</strain>
    </source>
</reference>
<proteinExistence type="predicted"/>
<evidence type="ECO:0000313" key="4">
    <source>
        <dbReference type="Proteomes" id="UP000315400"/>
    </source>
</evidence>
<dbReference type="Pfam" id="PF05065">
    <property type="entry name" value="Phage_capsid"/>
    <property type="match status" value="1"/>
</dbReference>
<evidence type="ECO:0000256" key="1">
    <source>
        <dbReference type="ARBA" id="ARBA00004328"/>
    </source>
</evidence>
<dbReference type="NCBIfam" id="TIGR01554">
    <property type="entry name" value="major_cap_HK97"/>
    <property type="match status" value="1"/>
</dbReference>
<protein>
    <submittedName>
        <fullName evidence="3">Phage major capsid protein</fullName>
    </submittedName>
</protein>
<feature type="domain" description="Phage capsid-like C-terminal" evidence="2">
    <location>
        <begin position="73"/>
        <end position="318"/>
    </location>
</feature>
<organism evidence="3 4">
    <name type="scientific">Spiribacter salinus</name>
    <dbReference type="NCBI Taxonomy" id="1335746"/>
    <lineage>
        <taxon>Bacteria</taxon>
        <taxon>Pseudomonadati</taxon>
        <taxon>Pseudomonadota</taxon>
        <taxon>Gammaproteobacteria</taxon>
        <taxon>Chromatiales</taxon>
        <taxon>Ectothiorhodospiraceae</taxon>
        <taxon>Spiribacter</taxon>
    </lineage>
</organism>
<gene>
    <name evidence="3" type="ORF">FKY71_20470</name>
</gene>
<dbReference type="InterPro" id="IPR054612">
    <property type="entry name" value="Phage_capsid-like_C"/>
</dbReference>
<evidence type="ECO:0000259" key="2">
    <source>
        <dbReference type="Pfam" id="PF05065"/>
    </source>
</evidence>
<feature type="non-terminal residue" evidence="3">
    <location>
        <position position="1"/>
    </location>
</feature>
<evidence type="ECO:0000313" key="3">
    <source>
        <dbReference type="EMBL" id="TQE90337.1"/>
    </source>
</evidence>
<sequence>HRPPSSLASHVTKSQGWADIKAGKKDSGSIIIPHSVKSTLTSLQGSSDSPQAGYDVQADRAGGLFGWGYRPLRLIDAMRVVQTGSNTVEHTRMDGFSNAAAAQNGEAATKAMQSIDPVLVESRISTIALVKRISKQLLDDEAMLQAELALLFNHLIRERLERDLVNGDGSAFSIDGLLNQGTTYTAETGATQPDGIGEMLAAMASDGYEPSFVALNPNDHQTNRAERSSSDNLYVAGSWAAPAPAMYWGVPAVVTPAVPAGEVVAVSNAHVAYLDRQAAEVRFYEQDSDNVQKNLVTLRGEIRGGLMIGDAQGVRVLSIP</sequence>
<accession>A0A540V0V3</accession>
<dbReference type="EMBL" id="VIFK01000726">
    <property type="protein sequence ID" value="TQE90337.1"/>
    <property type="molecule type" value="Genomic_DNA"/>
</dbReference>
<comment type="caution">
    <text evidence="3">The sequence shown here is derived from an EMBL/GenBank/DDBJ whole genome shotgun (WGS) entry which is preliminary data.</text>
</comment>
<dbReference type="InterPro" id="IPR024455">
    <property type="entry name" value="Phage_capsid"/>
</dbReference>
<comment type="subcellular location">
    <subcellularLocation>
        <location evidence="1">Virion</location>
    </subcellularLocation>
</comment>